<sequence>MKLKRDLVVFEERMIVGTQLEIDYIIVCLSSLAWSQVFYGVCLNTLKPSHKLWNGLRSSHEADDDWLESAVQPSAEGDMSQALASSICRRISSYLSASTNQFP</sequence>
<comment type="caution">
    <text evidence="1">The sequence shown here is derived from an EMBL/GenBank/DDBJ whole genome shotgun (WGS) entry which is preliminary data.</text>
</comment>
<accession>A0AAN9RAH3</accession>
<dbReference type="Proteomes" id="UP001374584">
    <property type="component" value="Unassembled WGS sequence"/>
</dbReference>
<evidence type="ECO:0000313" key="2">
    <source>
        <dbReference type="Proteomes" id="UP001374584"/>
    </source>
</evidence>
<dbReference type="AlphaFoldDB" id="A0AAN9RAH3"/>
<organism evidence="1 2">
    <name type="scientific">Phaseolus coccineus</name>
    <name type="common">Scarlet runner bean</name>
    <name type="synonym">Phaseolus multiflorus</name>
    <dbReference type="NCBI Taxonomy" id="3886"/>
    <lineage>
        <taxon>Eukaryota</taxon>
        <taxon>Viridiplantae</taxon>
        <taxon>Streptophyta</taxon>
        <taxon>Embryophyta</taxon>
        <taxon>Tracheophyta</taxon>
        <taxon>Spermatophyta</taxon>
        <taxon>Magnoliopsida</taxon>
        <taxon>eudicotyledons</taxon>
        <taxon>Gunneridae</taxon>
        <taxon>Pentapetalae</taxon>
        <taxon>rosids</taxon>
        <taxon>fabids</taxon>
        <taxon>Fabales</taxon>
        <taxon>Fabaceae</taxon>
        <taxon>Papilionoideae</taxon>
        <taxon>50 kb inversion clade</taxon>
        <taxon>NPAAA clade</taxon>
        <taxon>indigoferoid/millettioid clade</taxon>
        <taxon>Phaseoleae</taxon>
        <taxon>Phaseolus</taxon>
    </lineage>
</organism>
<protein>
    <submittedName>
        <fullName evidence="1">Uncharacterized protein</fullName>
    </submittedName>
</protein>
<evidence type="ECO:0000313" key="1">
    <source>
        <dbReference type="EMBL" id="KAK7365226.1"/>
    </source>
</evidence>
<keyword evidence="2" id="KW-1185">Reference proteome</keyword>
<reference evidence="1 2" key="1">
    <citation type="submission" date="2024-01" db="EMBL/GenBank/DDBJ databases">
        <title>The genomes of 5 underutilized Papilionoideae crops provide insights into root nodulation and disease resistanc.</title>
        <authorList>
            <person name="Jiang F."/>
        </authorList>
    </citation>
    <scope>NUCLEOTIDE SEQUENCE [LARGE SCALE GENOMIC DNA]</scope>
    <source>
        <strain evidence="1">JINMINGXINNONG_FW02</strain>
        <tissue evidence="1">Leaves</tissue>
    </source>
</reference>
<dbReference type="EMBL" id="JAYMYR010000005">
    <property type="protein sequence ID" value="KAK7365226.1"/>
    <property type="molecule type" value="Genomic_DNA"/>
</dbReference>
<name>A0AAN9RAH3_PHACN</name>
<gene>
    <name evidence="1" type="ORF">VNO80_14117</name>
</gene>
<proteinExistence type="predicted"/>